<keyword evidence="4" id="KW-0472">Membrane</keyword>
<evidence type="ECO:0008006" key="7">
    <source>
        <dbReference type="Google" id="ProtNLM"/>
    </source>
</evidence>
<evidence type="ECO:0000256" key="3">
    <source>
        <dbReference type="ARBA" id="ARBA00022679"/>
    </source>
</evidence>
<dbReference type="OrthoDB" id="9797391at2"/>
<keyword evidence="4" id="KW-0812">Transmembrane</keyword>
<dbReference type="AlphaFoldDB" id="A0A429ZHL6"/>
<feature type="transmembrane region" description="Helical" evidence="4">
    <location>
        <begin position="388"/>
        <end position="416"/>
    </location>
</feature>
<name>A0A429ZHL6_9ENTE</name>
<dbReference type="Pfam" id="PF13641">
    <property type="entry name" value="Glyco_tranf_2_3"/>
    <property type="match status" value="1"/>
</dbReference>
<comment type="similarity">
    <text evidence="1">Belongs to the glycosyltransferase 2 family.</text>
</comment>
<dbReference type="GO" id="GO:0016757">
    <property type="term" value="F:glycosyltransferase activity"/>
    <property type="evidence" value="ECO:0007669"/>
    <property type="project" value="UniProtKB-KW"/>
</dbReference>
<evidence type="ECO:0000256" key="4">
    <source>
        <dbReference type="SAM" id="Phobius"/>
    </source>
</evidence>
<dbReference type="PANTHER" id="PTHR43630">
    <property type="entry name" value="POLY-BETA-1,6-N-ACETYL-D-GLUCOSAMINE SYNTHASE"/>
    <property type="match status" value="1"/>
</dbReference>
<feature type="transmembrane region" description="Helical" evidence="4">
    <location>
        <begin position="319"/>
        <end position="339"/>
    </location>
</feature>
<reference evidence="5 6" key="1">
    <citation type="submission" date="2017-05" db="EMBL/GenBank/DDBJ databases">
        <title>Vagococcus spp. assemblies.</title>
        <authorList>
            <person name="Gulvik C.A."/>
        </authorList>
    </citation>
    <scope>NUCLEOTIDE SEQUENCE [LARGE SCALE GENOMIC DNA]</scope>
    <source>
        <strain evidence="5 6">NCFB 2777</strain>
    </source>
</reference>
<dbReference type="Proteomes" id="UP000287239">
    <property type="component" value="Unassembled WGS sequence"/>
</dbReference>
<dbReference type="GeneID" id="98569067"/>
<dbReference type="EMBL" id="NGJU01000019">
    <property type="protein sequence ID" value="RST93193.1"/>
    <property type="molecule type" value="Genomic_DNA"/>
</dbReference>
<dbReference type="RefSeq" id="WP_126781435.1">
    <property type="nucleotide sequence ID" value="NZ_JBQDMR010000029.1"/>
</dbReference>
<evidence type="ECO:0000313" key="5">
    <source>
        <dbReference type="EMBL" id="RST93193.1"/>
    </source>
</evidence>
<dbReference type="CDD" id="cd06438">
    <property type="entry name" value="EpsO_like"/>
    <property type="match status" value="1"/>
</dbReference>
<keyword evidence="4" id="KW-1133">Transmembrane helix</keyword>
<feature type="transmembrane region" description="Helical" evidence="4">
    <location>
        <begin position="345"/>
        <end position="368"/>
    </location>
</feature>
<accession>A0A429ZHL6</accession>
<dbReference type="Gene3D" id="3.90.550.10">
    <property type="entry name" value="Spore Coat Polysaccharide Biosynthesis Protein SpsA, Chain A"/>
    <property type="match status" value="1"/>
</dbReference>
<sequence length="435" mass="49864">MFTTPSIIYNFLLILVSILLILLFANLIFYTSLSLIGLKKPVRNYSLAADKHKFLFLIPAHNEESVISDTLASMLYQNYDSELYDVVVIADNCTDRTVEIVNSFEHVNLFVNTSKKGERRGKPHAIAKFIQTGIWKNYDYVAFIDADNIVHPDYLKEMNSQLIAHPHYTAIQGYLGVKNVASSMTASGYAAVYFITNRAVQYAKHLLGWNAAIGGTGFILATDYILVHGWNPRSYTEDFELQVELSLQGKVSGWNHFAKVYDEKPNNLIASHNQRTRWAQGHWFVAITTTAKQLVSISKAANFPQLQNRIETLFYSYSMLRPVAFLAILLLGLIDWRLINFLPHLFSIALYWTTIELLNFIIIPLVYLTDEAALYFEKKTSLIAKIGFFFRLIIAFIWNSLTYLFAQIVGFSTWFLPQNNWKKTEHNASFEQEVN</sequence>
<evidence type="ECO:0000256" key="1">
    <source>
        <dbReference type="ARBA" id="ARBA00006739"/>
    </source>
</evidence>
<keyword evidence="2" id="KW-0328">Glycosyltransferase</keyword>
<protein>
    <recommendedName>
        <fullName evidence="7">Glycosyl transferase</fullName>
    </recommendedName>
</protein>
<dbReference type="InterPro" id="IPR029044">
    <property type="entry name" value="Nucleotide-diphossugar_trans"/>
</dbReference>
<gene>
    <name evidence="5" type="ORF">CBF35_12025</name>
</gene>
<comment type="caution">
    <text evidence="5">The sequence shown here is derived from an EMBL/GenBank/DDBJ whole genome shotgun (WGS) entry which is preliminary data.</text>
</comment>
<evidence type="ECO:0000256" key="2">
    <source>
        <dbReference type="ARBA" id="ARBA00022676"/>
    </source>
</evidence>
<dbReference type="SUPFAM" id="SSF53448">
    <property type="entry name" value="Nucleotide-diphospho-sugar transferases"/>
    <property type="match status" value="1"/>
</dbReference>
<feature type="transmembrane region" description="Helical" evidence="4">
    <location>
        <begin position="6"/>
        <end position="30"/>
    </location>
</feature>
<keyword evidence="6" id="KW-1185">Reference proteome</keyword>
<keyword evidence="3" id="KW-0808">Transferase</keyword>
<evidence type="ECO:0000313" key="6">
    <source>
        <dbReference type="Proteomes" id="UP000287239"/>
    </source>
</evidence>
<dbReference type="PANTHER" id="PTHR43630:SF1">
    <property type="entry name" value="POLY-BETA-1,6-N-ACETYL-D-GLUCOSAMINE SYNTHASE"/>
    <property type="match status" value="1"/>
</dbReference>
<organism evidence="5 6">
    <name type="scientific">Vagococcus salmoninarum</name>
    <dbReference type="NCBI Taxonomy" id="2739"/>
    <lineage>
        <taxon>Bacteria</taxon>
        <taxon>Bacillati</taxon>
        <taxon>Bacillota</taxon>
        <taxon>Bacilli</taxon>
        <taxon>Lactobacillales</taxon>
        <taxon>Enterococcaceae</taxon>
        <taxon>Vagococcus</taxon>
    </lineage>
</organism>
<proteinExistence type="inferred from homology"/>